<dbReference type="EMBL" id="CP063079">
    <property type="protein sequence ID" value="QOQ88360.1"/>
    <property type="molecule type" value="Genomic_DNA"/>
</dbReference>
<organism evidence="1 2">
    <name type="scientific">Campylobacter peloridis</name>
    <dbReference type="NCBI Taxonomy" id="488546"/>
    <lineage>
        <taxon>Bacteria</taxon>
        <taxon>Pseudomonadati</taxon>
        <taxon>Campylobacterota</taxon>
        <taxon>Epsilonproteobacteria</taxon>
        <taxon>Campylobacterales</taxon>
        <taxon>Campylobacteraceae</taxon>
        <taxon>Campylobacter</taxon>
    </lineage>
</organism>
<dbReference type="RefSeq" id="WP_044598400.1">
    <property type="nucleotide sequence ID" value="NZ_CP063079.1"/>
</dbReference>
<sequence length="492" mass="59583">MKEFVKELLEKEKEFQKNAQEGMSDINIFEALGVEYKENYHSKFIAYLINPNADHYQEIFAKEFLDKLGESVKIDNFNTLQVQDIENVEIEACIKDNRRVDILISLKDERYIIIENKLYAKDQKNQLKDYINHIRKKIKNTDDIYKNILTIYLHMDEEAEPSQMSLGTRYGFKLKNNFVLDSNDNKMSHYFKMDYKWIKKWIDKCINTCKNKIEKNEIKERFKNDMQNIIFSLNQYKTLLTWYVSTDDYVAKDYVLEFLKSSKENLEKTMILYRHNKNKKDFNDLSDDEYKKAKEIVKDKWGEICEELMIEFMDKLEKKFENKKIGKNILLIEKDYEKINSNKSFFTIYPEKDINNYIMPTFNLYFANKNYKNLRIDFCITYYYDNDEECTKYDEKIQKFKEELKEIKKKELNKKGLNILDASIYKKIILDEKYQDKNYEFIYYMVDYDKIAKVSEFKTIEDYIYNEIKNFIENDTIKKALNKAEEILKPSK</sequence>
<keyword evidence="2" id="KW-1185">Reference proteome</keyword>
<evidence type="ECO:0000313" key="2">
    <source>
        <dbReference type="Proteomes" id="UP000595070"/>
    </source>
</evidence>
<gene>
    <name evidence="1" type="ORF">IMC75_05150</name>
</gene>
<dbReference type="Pfam" id="PF14281">
    <property type="entry name" value="PDDEXK_4"/>
    <property type="match status" value="1"/>
</dbReference>
<protein>
    <submittedName>
        <fullName evidence="1">PD-(D/E)XK nuclease family protein</fullName>
    </submittedName>
</protein>
<dbReference type="InterPro" id="IPR029470">
    <property type="entry name" value="PDDEXK_4"/>
</dbReference>
<name>A0ABX6TQZ2_9BACT</name>
<accession>A0ABX6TQZ2</accession>
<proteinExistence type="predicted"/>
<dbReference type="Proteomes" id="UP000595070">
    <property type="component" value="Chromosome"/>
</dbReference>
<reference evidence="1 2" key="1">
    <citation type="submission" date="2020-10" db="EMBL/GenBank/DDBJ databases">
        <title>Campylobacter and Helicobacter PacBio genomes.</title>
        <authorList>
            <person name="Lane C."/>
        </authorList>
    </citation>
    <scope>NUCLEOTIDE SEQUENCE [LARGE SCALE GENOMIC DNA]</scope>
    <source>
        <strain evidence="1 2">2016D-0074</strain>
    </source>
</reference>
<evidence type="ECO:0000313" key="1">
    <source>
        <dbReference type="EMBL" id="QOQ88360.1"/>
    </source>
</evidence>